<evidence type="ECO:0000313" key="3">
    <source>
        <dbReference type="Proteomes" id="UP000002791"/>
    </source>
</evidence>
<reference evidence="2 3" key="1">
    <citation type="submission" date="2011-11" db="EMBL/GenBank/DDBJ databases">
        <title>The Noncontiguous Finished sequence of Saccharomonospora cyanea NA-134.</title>
        <authorList>
            <consortium name="US DOE Joint Genome Institute"/>
            <person name="Lucas S."/>
            <person name="Han J."/>
            <person name="Lapidus A."/>
            <person name="Cheng J.-F."/>
            <person name="Goodwin L."/>
            <person name="Pitluck S."/>
            <person name="Peters L."/>
            <person name="Ovchinnikova G."/>
            <person name="Lu M."/>
            <person name="Detter J.C."/>
            <person name="Han C."/>
            <person name="Tapia R."/>
            <person name="Land M."/>
            <person name="Hauser L."/>
            <person name="Kyrpides N."/>
            <person name="Ivanova N."/>
            <person name="Pagani I."/>
            <person name="Brambilla E.-M."/>
            <person name="Klenk H.-P."/>
            <person name="Woyke T."/>
        </authorList>
    </citation>
    <scope>NUCLEOTIDE SEQUENCE [LARGE SCALE GENOMIC DNA]</scope>
    <source>
        <strain evidence="2 3">NA-134</strain>
    </source>
</reference>
<evidence type="ECO:0000313" key="2">
    <source>
        <dbReference type="EMBL" id="EHR62212.1"/>
    </source>
</evidence>
<feature type="region of interest" description="Disordered" evidence="1">
    <location>
        <begin position="25"/>
        <end position="54"/>
    </location>
</feature>
<dbReference type="HOGENOM" id="CLU_3047729_0_0_11"/>
<evidence type="ECO:0000256" key="1">
    <source>
        <dbReference type="SAM" id="MobiDB-lite"/>
    </source>
</evidence>
<protein>
    <submittedName>
        <fullName evidence="2">Uncharacterized protein</fullName>
    </submittedName>
</protein>
<keyword evidence="3" id="KW-1185">Reference proteome</keyword>
<dbReference type="Proteomes" id="UP000002791">
    <property type="component" value="Chromosome"/>
</dbReference>
<organism evidence="2 3">
    <name type="scientific">Saccharomonospora cyanea NA-134</name>
    <dbReference type="NCBI Taxonomy" id="882082"/>
    <lineage>
        <taxon>Bacteria</taxon>
        <taxon>Bacillati</taxon>
        <taxon>Actinomycetota</taxon>
        <taxon>Actinomycetes</taxon>
        <taxon>Pseudonocardiales</taxon>
        <taxon>Pseudonocardiaceae</taxon>
        <taxon>Saccharomonospora</taxon>
    </lineage>
</organism>
<dbReference type="EMBL" id="CM001440">
    <property type="protein sequence ID" value="EHR62212.1"/>
    <property type="molecule type" value="Genomic_DNA"/>
</dbReference>
<sequence length="54" mass="5247">MAVVAIVAFAITAFVAPGFLLSDDESGSNQAAPGGDDSIDFGDSEAATTAGKVA</sequence>
<accession>H5XPY7</accession>
<dbReference type="RefSeq" id="WP_005457845.1">
    <property type="nucleotide sequence ID" value="NZ_CM001440.1"/>
</dbReference>
<name>H5XPY7_9PSEU</name>
<proteinExistence type="predicted"/>
<dbReference type="AlphaFoldDB" id="H5XPY7"/>
<gene>
    <name evidence="2" type="ORF">SaccyDRAFT_3378</name>
</gene>